<dbReference type="EMBL" id="FNDI01000005">
    <property type="protein sequence ID" value="SDH55870.1"/>
    <property type="molecule type" value="Genomic_DNA"/>
</dbReference>
<dbReference type="RefSeq" id="WP_091778073.1">
    <property type="nucleotide sequence ID" value="NZ_FNDI01000005.1"/>
</dbReference>
<dbReference type="Gene3D" id="3.40.50.300">
    <property type="entry name" value="P-loop containing nucleotide triphosphate hydrolases"/>
    <property type="match status" value="1"/>
</dbReference>
<protein>
    <submittedName>
        <fullName evidence="2">Dynamin family protein</fullName>
    </submittedName>
</protein>
<feature type="compositionally biased region" description="Polar residues" evidence="1">
    <location>
        <begin position="573"/>
        <end position="588"/>
    </location>
</feature>
<proteinExistence type="predicted"/>
<evidence type="ECO:0000313" key="2">
    <source>
        <dbReference type="EMBL" id="SDH55870.1"/>
    </source>
</evidence>
<dbReference type="AlphaFoldDB" id="A0A7Z7B4H6"/>
<dbReference type="Proteomes" id="UP000198900">
    <property type="component" value="Unassembled WGS sequence"/>
</dbReference>
<evidence type="ECO:0000256" key="1">
    <source>
        <dbReference type="SAM" id="MobiDB-lite"/>
    </source>
</evidence>
<organism evidence="2 3">
    <name type="scientific">Paraburkholderia steynii</name>
    <dbReference type="NCBI Taxonomy" id="1245441"/>
    <lineage>
        <taxon>Bacteria</taxon>
        <taxon>Pseudomonadati</taxon>
        <taxon>Pseudomonadota</taxon>
        <taxon>Betaproteobacteria</taxon>
        <taxon>Burkholderiales</taxon>
        <taxon>Burkholderiaceae</taxon>
        <taxon>Paraburkholderia</taxon>
    </lineage>
</organism>
<name>A0A7Z7B4H6_9BURK</name>
<accession>A0A7Z7B4H6</accession>
<gene>
    <name evidence="2" type="ORF">SAMN04487926_105292</name>
</gene>
<feature type="region of interest" description="Disordered" evidence="1">
    <location>
        <begin position="571"/>
        <end position="590"/>
    </location>
</feature>
<sequence length="652" mass="74166">MNDRVDDSKLGPAARWAQLSARRLDWAFEAYDLFMKALSEETRNRFATGGDNGEAYVVVFGRTQVGKTTLLLDLMGVSPQEAGRVSDVLRGGRASGESATATAMEYRRSADDRWHISWDGELAFDKDADMASALSALRLRMSAGKLKVDRPIVVWIPANSFSEEGRSGPRVRMLDLPGDNPKDKTEQQHVTAMAEKYVPNADLILLVGRADDLSFLNPDALTLPRIQDWRVIPERFRIVTTFSFTPHSLQHAVKTETGELDAEFFRRRLRSEIETFGSKLPEELVPSRLLYPLEFGKSWSNQAHAASNLFERVDPVVRKLKQQLHADIEEAATAYARLRSAIQVHITADEIKSIRLKEWDDEIAHICGKIAQIDAERAHGEKRLNDCEIAQQKIEDVEDQAIFAELEARVTAFRTDALESPGTVEPRRDAIALCISHFSRRLQDRAKQFEPASEGQASGRFWQALRPDEEIDSSRYREAIHAEFSSLKSRLDGYSLDRYLPWMPGSNFDEDKTLLRDSMNRAVLAISQHIGQHWKKVADKRIATLRNAQRLAMEKVEMARRDLEEVGRRASRLASSMQHEQTRRQAFSDQMDRDREMGERFKAYLNDAYLHAVRDRRQSARAQGASPDALLLLLSAAQLRFERSKIFQLDQT</sequence>
<reference evidence="2" key="1">
    <citation type="submission" date="2016-10" db="EMBL/GenBank/DDBJ databases">
        <authorList>
            <person name="Varghese N."/>
            <person name="Submissions S."/>
        </authorList>
    </citation>
    <scope>NUCLEOTIDE SEQUENCE [LARGE SCALE GENOMIC DNA]</scope>
    <source>
        <strain evidence="2">YR281</strain>
    </source>
</reference>
<evidence type="ECO:0000313" key="3">
    <source>
        <dbReference type="Proteomes" id="UP000198900"/>
    </source>
</evidence>
<comment type="caution">
    <text evidence="2">The sequence shown here is derived from an EMBL/GenBank/DDBJ whole genome shotgun (WGS) entry which is preliminary data.</text>
</comment>
<keyword evidence="3" id="KW-1185">Reference proteome</keyword>
<dbReference type="InterPro" id="IPR027417">
    <property type="entry name" value="P-loop_NTPase"/>
</dbReference>
<dbReference type="SUPFAM" id="SSF52540">
    <property type="entry name" value="P-loop containing nucleoside triphosphate hydrolases"/>
    <property type="match status" value="1"/>
</dbReference>